<gene>
    <name evidence="2" type="ORF">MSIMFB_04967</name>
</gene>
<comment type="caution">
    <text evidence="2">The sequence shown here is derived from an EMBL/GenBank/DDBJ whole genome shotgun (WGS) entry which is preliminary data.</text>
</comment>
<name>A0A7Z7NC64_9MYCO</name>
<dbReference type="EMBL" id="OCTY01000002">
    <property type="protein sequence ID" value="SOJ57489.1"/>
    <property type="molecule type" value="Genomic_DNA"/>
</dbReference>
<accession>A0A7Z7NC64</accession>
<dbReference type="AlphaFoldDB" id="A0A7Z7NC64"/>
<organism evidence="2 3">
    <name type="scientific">Mycobacterium simulans</name>
    <dbReference type="NCBI Taxonomy" id="627089"/>
    <lineage>
        <taxon>Bacteria</taxon>
        <taxon>Bacillati</taxon>
        <taxon>Actinomycetota</taxon>
        <taxon>Actinomycetes</taxon>
        <taxon>Mycobacteriales</taxon>
        <taxon>Mycobacteriaceae</taxon>
        <taxon>Mycobacterium</taxon>
    </lineage>
</organism>
<proteinExistence type="predicted"/>
<evidence type="ECO:0000313" key="2">
    <source>
        <dbReference type="EMBL" id="SOJ57489.1"/>
    </source>
</evidence>
<keyword evidence="3" id="KW-1185">Reference proteome</keyword>
<protein>
    <submittedName>
        <fullName evidence="2">Uncharacterized protein</fullName>
    </submittedName>
</protein>
<evidence type="ECO:0000256" key="1">
    <source>
        <dbReference type="SAM" id="MobiDB-lite"/>
    </source>
</evidence>
<dbReference type="Proteomes" id="UP000554965">
    <property type="component" value="Unassembled WGS sequence"/>
</dbReference>
<feature type="region of interest" description="Disordered" evidence="1">
    <location>
        <begin position="1"/>
        <end position="22"/>
    </location>
</feature>
<reference evidence="2 3" key="1">
    <citation type="submission" date="2017-10" db="EMBL/GenBank/DDBJ databases">
        <authorList>
            <consortium name="Urmite Genomes"/>
        </authorList>
    </citation>
    <scope>NUCLEOTIDE SEQUENCE [LARGE SCALE GENOMIC DNA]</scope>
    <source>
        <strain evidence="2 3">FB-527</strain>
    </source>
</reference>
<evidence type="ECO:0000313" key="3">
    <source>
        <dbReference type="Proteomes" id="UP000554965"/>
    </source>
</evidence>
<sequence length="95" mass="10100">MSHLTGGWPAGVSNTLRAPRSLPADVSPAGCCAARQRRQSLDAVCVEEHSNHPDGVMVLGEQAFVGHVITSFLCLQRISHLAGGWPAGVSNRWGR</sequence>